<organism evidence="1 2">
    <name type="scientific">Marivirga aurantiaca</name>
    <dbReference type="NCBI Taxonomy" id="2802615"/>
    <lineage>
        <taxon>Bacteria</taxon>
        <taxon>Pseudomonadati</taxon>
        <taxon>Bacteroidota</taxon>
        <taxon>Cytophagia</taxon>
        <taxon>Cytophagales</taxon>
        <taxon>Marivirgaceae</taxon>
        <taxon>Marivirga</taxon>
    </lineage>
</organism>
<evidence type="ECO:0000313" key="2">
    <source>
        <dbReference type="Proteomes" id="UP000611723"/>
    </source>
</evidence>
<dbReference type="PANTHER" id="PTHR41260">
    <property type="entry name" value="PROTEIN ECSC"/>
    <property type="match status" value="1"/>
</dbReference>
<protein>
    <submittedName>
        <fullName evidence="1">EcsC family protein</fullName>
    </submittedName>
</protein>
<dbReference type="EMBL" id="JAEQBW010000016">
    <property type="protein sequence ID" value="MBK6267339.1"/>
    <property type="molecule type" value="Genomic_DNA"/>
</dbReference>
<dbReference type="InterPro" id="IPR024787">
    <property type="entry name" value="EcsC"/>
</dbReference>
<reference evidence="1" key="1">
    <citation type="submission" date="2021-01" db="EMBL/GenBank/DDBJ databases">
        <title>Marivirga aurantiaca sp. nov., isolated from intertidal surface sediments.</title>
        <authorList>
            <person name="Zhang M."/>
        </authorList>
    </citation>
    <scope>NUCLEOTIDE SEQUENCE</scope>
    <source>
        <strain evidence="1">S37H4</strain>
    </source>
</reference>
<proteinExistence type="predicted"/>
<gene>
    <name evidence="1" type="ORF">JKA74_20015</name>
</gene>
<dbReference type="RefSeq" id="WP_201433025.1">
    <property type="nucleotide sequence ID" value="NZ_JAEQBW010000016.1"/>
</dbReference>
<accession>A0A935CBY0</accession>
<sequence>MKVDENSGHFINIYHEHWVWRLKMSKRPTLINKVAKGMQHKINRIIPEKVHRVVTKAVKEIIRAVLFGAGFTTFKRLQPGTLEEVEQLALKKIKIYSSSSAAEGAITGFGGFFSSLADFPLWLSLKMKMLFEIANVYGVDVTDYKERLYILHIFQLTFSSQNHRNAIFKIMSDWEQQKEQLPTDIHEFDWRTFQLEYRDFIDLAKLIQLIPGIGAISGALVNHTYTKKLGKNAMNAYRMRIAEFNS</sequence>
<comment type="caution">
    <text evidence="1">The sequence shown here is derived from an EMBL/GenBank/DDBJ whole genome shotgun (WGS) entry which is preliminary data.</text>
</comment>
<dbReference type="Pfam" id="PF12787">
    <property type="entry name" value="EcsC"/>
    <property type="match status" value="1"/>
</dbReference>
<dbReference type="PANTHER" id="PTHR41260:SF1">
    <property type="entry name" value="PROTEIN ECSC"/>
    <property type="match status" value="1"/>
</dbReference>
<dbReference type="Proteomes" id="UP000611723">
    <property type="component" value="Unassembled WGS sequence"/>
</dbReference>
<name>A0A935CBY0_9BACT</name>
<dbReference type="AlphaFoldDB" id="A0A935CBY0"/>
<keyword evidence="2" id="KW-1185">Reference proteome</keyword>
<evidence type="ECO:0000313" key="1">
    <source>
        <dbReference type="EMBL" id="MBK6267339.1"/>
    </source>
</evidence>